<evidence type="ECO:0000256" key="2">
    <source>
        <dbReference type="ARBA" id="ARBA00010596"/>
    </source>
</evidence>
<dbReference type="AlphaFoldDB" id="J9EJX3"/>
<keyword evidence="4" id="KW-1133">Transmembrane helix</keyword>
<evidence type="ECO:0000256" key="5">
    <source>
        <dbReference type="ARBA" id="ARBA00023136"/>
    </source>
</evidence>
<gene>
    <name evidence="6" type="ORF">WUBG_06336</name>
</gene>
<dbReference type="GO" id="GO:0005802">
    <property type="term" value="C:trans-Golgi network"/>
    <property type="evidence" value="ECO:0007669"/>
    <property type="project" value="TreeGrafter"/>
</dbReference>
<dbReference type="Proteomes" id="UP000004810">
    <property type="component" value="Unassembled WGS sequence"/>
</dbReference>
<name>J9EJX3_WUCBA</name>
<evidence type="ECO:0000256" key="3">
    <source>
        <dbReference type="ARBA" id="ARBA00022692"/>
    </source>
</evidence>
<evidence type="ECO:0000313" key="6">
    <source>
        <dbReference type="EMBL" id="EJW82756.1"/>
    </source>
</evidence>
<evidence type="ECO:0000256" key="1">
    <source>
        <dbReference type="ARBA" id="ARBA00004141"/>
    </source>
</evidence>
<dbReference type="PANTHER" id="PTHR21236">
    <property type="entry name" value="GOLGI MEMBRANE PROTEIN YIP1"/>
    <property type="match status" value="1"/>
</dbReference>
<sequence>MSDSVPSAHPLPVPIVNRGTTIVPDTEDTLIDLTVSQELQQNLSMAHNFGNAAIDIELLEKEISAKEQERRDQQYIDLSGEIAGVTSSKPRHSTIEPDLNSDFDTLDEPVWDTIRRDLYTVVAKFGQVMTPKSSQKLLRDWDLWGPLFICVFISL</sequence>
<keyword evidence="3" id="KW-0812">Transmembrane</keyword>
<reference evidence="7" key="1">
    <citation type="submission" date="2012-08" db="EMBL/GenBank/DDBJ databases">
        <title>The Genome Sequence of Wuchereria bancrofti.</title>
        <authorList>
            <person name="Nutman T.B."/>
            <person name="Fink D.L."/>
            <person name="Russ C."/>
            <person name="Young S."/>
            <person name="Zeng Q."/>
            <person name="Koehrsen M."/>
            <person name="Alvarado L."/>
            <person name="Berlin A."/>
            <person name="Chapman S.B."/>
            <person name="Chen Z."/>
            <person name="Freedman E."/>
            <person name="Gellesch M."/>
            <person name="Goldberg J."/>
            <person name="Griggs A."/>
            <person name="Gujja S."/>
            <person name="Heilman E.R."/>
            <person name="Heiman D."/>
            <person name="Hepburn T."/>
            <person name="Howarth C."/>
            <person name="Jen D."/>
            <person name="Larson L."/>
            <person name="Lewis B."/>
            <person name="Mehta T."/>
            <person name="Park D."/>
            <person name="Pearson M."/>
            <person name="Roberts A."/>
            <person name="Saif S."/>
            <person name="Shea T."/>
            <person name="Shenoy N."/>
            <person name="Sisk P."/>
            <person name="Stolte C."/>
            <person name="Sykes S."/>
            <person name="Walk T."/>
            <person name="White J."/>
            <person name="Yandava C."/>
            <person name="Haas B."/>
            <person name="Henn M.R."/>
            <person name="Nusbaum C."/>
            <person name="Birren B."/>
        </authorList>
    </citation>
    <scope>NUCLEOTIDE SEQUENCE [LARGE SCALE GENOMIC DNA]</scope>
    <source>
        <strain evidence="7">NA</strain>
    </source>
</reference>
<comment type="subcellular location">
    <subcellularLocation>
        <location evidence="1">Membrane</location>
        <topology evidence="1">Multi-pass membrane protein</topology>
    </subcellularLocation>
</comment>
<accession>J9EJX3</accession>
<protein>
    <submittedName>
        <fullName evidence="6">Uncharacterized protein</fullName>
    </submittedName>
</protein>
<proteinExistence type="inferred from homology"/>
<keyword evidence="5" id="KW-0472">Membrane</keyword>
<dbReference type="EMBL" id="ADBV01002657">
    <property type="protein sequence ID" value="EJW82756.1"/>
    <property type="molecule type" value="Genomic_DNA"/>
</dbReference>
<comment type="caution">
    <text evidence="6">The sequence shown here is derived from an EMBL/GenBank/DDBJ whole genome shotgun (WGS) entry which is preliminary data.</text>
</comment>
<comment type="similarity">
    <text evidence="2">Belongs to the YIP1 family.</text>
</comment>
<evidence type="ECO:0000313" key="7">
    <source>
        <dbReference type="Proteomes" id="UP000004810"/>
    </source>
</evidence>
<organism evidence="6 7">
    <name type="scientific">Wuchereria bancrofti</name>
    <dbReference type="NCBI Taxonomy" id="6293"/>
    <lineage>
        <taxon>Eukaryota</taxon>
        <taxon>Metazoa</taxon>
        <taxon>Ecdysozoa</taxon>
        <taxon>Nematoda</taxon>
        <taxon>Chromadorea</taxon>
        <taxon>Rhabditida</taxon>
        <taxon>Spirurina</taxon>
        <taxon>Spiruromorpha</taxon>
        <taxon>Filarioidea</taxon>
        <taxon>Onchocercidae</taxon>
        <taxon>Wuchereria</taxon>
    </lineage>
</organism>
<dbReference type="GO" id="GO:0006888">
    <property type="term" value="P:endoplasmic reticulum to Golgi vesicle-mediated transport"/>
    <property type="evidence" value="ECO:0007669"/>
    <property type="project" value="InterPro"/>
</dbReference>
<dbReference type="GO" id="GO:0016020">
    <property type="term" value="C:membrane"/>
    <property type="evidence" value="ECO:0007669"/>
    <property type="project" value="UniProtKB-SubCell"/>
</dbReference>
<evidence type="ECO:0000256" key="4">
    <source>
        <dbReference type="ARBA" id="ARBA00022989"/>
    </source>
</evidence>
<dbReference type="PANTHER" id="PTHR21236:SF1">
    <property type="entry name" value="PROTEIN YIPF6"/>
    <property type="match status" value="1"/>
</dbReference>
<dbReference type="InterPro" id="IPR045231">
    <property type="entry name" value="Yip1/4-like"/>
</dbReference>